<accession>A0A6L2K8I8</accession>
<gene>
    <name evidence="1" type="ORF">Tci_017711</name>
</gene>
<dbReference type="EMBL" id="BKCJ010002026">
    <property type="protein sequence ID" value="GEU45733.1"/>
    <property type="molecule type" value="Genomic_DNA"/>
</dbReference>
<dbReference type="AlphaFoldDB" id="A0A6L2K8I8"/>
<reference evidence="1" key="1">
    <citation type="journal article" date="2019" name="Sci. Rep.">
        <title>Draft genome of Tanacetum cinerariifolium, the natural source of mosquito coil.</title>
        <authorList>
            <person name="Yamashiro T."/>
            <person name="Shiraishi A."/>
            <person name="Satake H."/>
            <person name="Nakayama K."/>
        </authorList>
    </citation>
    <scope>NUCLEOTIDE SEQUENCE</scope>
</reference>
<proteinExistence type="predicted"/>
<organism evidence="1">
    <name type="scientific">Tanacetum cinerariifolium</name>
    <name type="common">Dalmatian daisy</name>
    <name type="synonym">Chrysanthemum cinerariifolium</name>
    <dbReference type="NCBI Taxonomy" id="118510"/>
    <lineage>
        <taxon>Eukaryota</taxon>
        <taxon>Viridiplantae</taxon>
        <taxon>Streptophyta</taxon>
        <taxon>Embryophyta</taxon>
        <taxon>Tracheophyta</taxon>
        <taxon>Spermatophyta</taxon>
        <taxon>Magnoliopsida</taxon>
        <taxon>eudicotyledons</taxon>
        <taxon>Gunneridae</taxon>
        <taxon>Pentapetalae</taxon>
        <taxon>asterids</taxon>
        <taxon>campanulids</taxon>
        <taxon>Asterales</taxon>
        <taxon>Asteraceae</taxon>
        <taxon>Asteroideae</taxon>
        <taxon>Anthemideae</taxon>
        <taxon>Anthemidinae</taxon>
        <taxon>Tanacetum</taxon>
    </lineage>
</organism>
<evidence type="ECO:0000313" key="1">
    <source>
        <dbReference type="EMBL" id="GEU45733.1"/>
    </source>
</evidence>
<name>A0A6L2K8I8_TANCI</name>
<protein>
    <submittedName>
        <fullName evidence="1">Uncharacterized protein</fullName>
    </submittedName>
</protein>
<sequence>MLKGAYLQAPACEKQAAWLNSYQLFQALVSRRGECVVEKRKEICDHTHISPVEPVWVKAIELIEDVRIKERLDCYWIGKVRNFEELDTEEGEFVEVYSCNADLHMGPNMDLPVHDLCNSEKALGRDHNVALNPTDGQSIESFMPNTDFEPNRDHVNEVANGDCINELDNELEELLDSF</sequence>
<comment type="caution">
    <text evidence="1">The sequence shown here is derived from an EMBL/GenBank/DDBJ whole genome shotgun (WGS) entry which is preliminary data.</text>
</comment>